<evidence type="ECO:0000313" key="1">
    <source>
        <dbReference type="EMBL" id="KIK45416.1"/>
    </source>
</evidence>
<dbReference type="Proteomes" id="UP000054485">
    <property type="component" value="Unassembled WGS sequence"/>
</dbReference>
<sequence>MVASRREPISLAECAPTIFRVNFNHCGPRWSIHSHHDHVRDSVIPPFSRLPHGSKCSYTGVSETKFPSSAHDRRLYRFEPRRVISLATRGERLPRSQSQMGRATLFTIFSNIRLGSGTAGDYMSPGPRFIVEAQKEPVMQGAAPT</sequence>
<organism evidence="1 2">
    <name type="scientific">Suillus luteus UH-Slu-Lm8-n1</name>
    <dbReference type="NCBI Taxonomy" id="930992"/>
    <lineage>
        <taxon>Eukaryota</taxon>
        <taxon>Fungi</taxon>
        <taxon>Dikarya</taxon>
        <taxon>Basidiomycota</taxon>
        <taxon>Agaricomycotina</taxon>
        <taxon>Agaricomycetes</taxon>
        <taxon>Agaricomycetidae</taxon>
        <taxon>Boletales</taxon>
        <taxon>Suillineae</taxon>
        <taxon>Suillaceae</taxon>
        <taxon>Suillus</taxon>
    </lineage>
</organism>
<accession>A0A0D0AUT1</accession>
<keyword evidence="2" id="KW-1185">Reference proteome</keyword>
<name>A0A0D0AUT1_9AGAM</name>
<dbReference type="EMBL" id="KN835173">
    <property type="protein sequence ID" value="KIK45416.1"/>
    <property type="molecule type" value="Genomic_DNA"/>
</dbReference>
<dbReference type="HOGENOM" id="CLU_1788092_0_0_1"/>
<dbReference type="InParanoid" id="A0A0D0AUT1"/>
<evidence type="ECO:0000313" key="2">
    <source>
        <dbReference type="Proteomes" id="UP000054485"/>
    </source>
</evidence>
<dbReference type="AlphaFoldDB" id="A0A0D0AUT1"/>
<reference evidence="2" key="2">
    <citation type="submission" date="2015-01" db="EMBL/GenBank/DDBJ databases">
        <title>Evolutionary Origins and Diversification of the Mycorrhizal Mutualists.</title>
        <authorList>
            <consortium name="DOE Joint Genome Institute"/>
            <consortium name="Mycorrhizal Genomics Consortium"/>
            <person name="Kohler A."/>
            <person name="Kuo A."/>
            <person name="Nagy L.G."/>
            <person name="Floudas D."/>
            <person name="Copeland A."/>
            <person name="Barry K.W."/>
            <person name="Cichocki N."/>
            <person name="Veneault-Fourrey C."/>
            <person name="LaButti K."/>
            <person name="Lindquist E.A."/>
            <person name="Lipzen A."/>
            <person name="Lundell T."/>
            <person name="Morin E."/>
            <person name="Murat C."/>
            <person name="Riley R."/>
            <person name="Ohm R."/>
            <person name="Sun H."/>
            <person name="Tunlid A."/>
            <person name="Henrissat B."/>
            <person name="Grigoriev I.V."/>
            <person name="Hibbett D.S."/>
            <person name="Martin F."/>
        </authorList>
    </citation>
    <scope>NUCLEOTIDE SEQUENCE [LARGE SCALE GENOMIC DNA]</scope>
    <source>
        <strain evidence="2">UH-Slu-Lm8-n1</strain>
    </source>
</reference>
<protein>
    <submittedName>
        <fullName evidence="1">Uncharacterized protein</fullName>
    </submittedName>
</protein>
<gene>
    <name evidence="1" type="ORF">CY34DRAFT_535348</name>
</gene>
<reference evidence="1 2" key="1">
    <citation type="submission" date="2014-04" db="EMBL/GenBank/DDBJ databases">
        <authorList>
            <consortium name="DOE Joint Genome Institute"/>
            <person name="Kuo A."/>
            <person name="Ruytinx J."/>
            <person name="Rineau F."/>
            <person name="Colpaert J."/>
            <person name="Kohler A."/>
            <person name="Nagy L.G."/>
            <person name="Floudas D."/>
            <person name="Copeland A."/>
            <person name="Barry K.W."/>
            <person name="Cichocki N."/>
            <person name="Veneault-Fourrey C."/>
            <person name="LaButti K."/>
            <person name="Lindquist E.A."/>
            <person name="Lipzen A."/>
            <person name="Lundell T."/>
            <person name="Morin E."/>
            <person name="Murat C."/>
            <person name="Sun H."/>
            <person name="Tunlid A."/>
            <person name="Henrissat B."/>
            <person name="Grigoriev I.V."/>
            <person name="Hibbett D.S."/>
            <person name="Martin F."/>
            <person name="Nordberg H.P."/>
            <person name="Cantor M.N."/>
            <person name="Hua S.X."/>
        </authorList>
    </citation>
    <scope>NUCLEOTIDE SEQUENCE [LARGE SCALE GENOMIC DNA]</scope>
    <source>
        <strain evidence="1 2">UH-Slu-Lm8-n1</strain>
    </source>
</reference>
<proteinExistence type="predicted"/>